<name>V2QFQ5_9BACT</name>
<gene>
    <name evidence="1" type="ORF">N508_001619</name>
</gene>
<keyword evidence="2" id="KW-1185">Reference proteome</keyword>
<dbReference type="EMBL" id="CP097562">
    <property type="protein sequence ID" value="USF24531.1"/>
    <property type="molecule type" value="Genomic_DNA"/>
</dbReference>
<dbReference type="KEGG" id="msch:N508_001619"/>
<evidence type="ECO:0000313" key="1">
    <source>
        <dbReference type="EMBL" id="USF24531.1"/>
    </source>
</evidence>
<dbReference type="InterPro" id="IPR007374">
    <property type="entry name" value="ASCH_domain"/>
</dbReference>
<dbReference type="Proteomes" id="UP000017429">
    <property type="component" value="Chromosome"/>
</dbReference>
<protein>
    <submittedName>
        <fullName evidence="1">Uncharacterized protein</fullName>
    </submittedName>
</protein>
<dbReference type="SUPFAM" id="SSF88697">
    <property type="entry name" value="PUA domain-like"/>
    <property type="match status" value="1"/>
</dbReference>
<dbReference type="SMART" id="SM01022">
    <property type="entry name" value="ASCH"/>
    <property type="match status" value="1"/>
</dbReference>
<reference evidence="1" key="3">
    <citation type="submission" date="2022-06" db="EMBL/GenBank/DDBJ databases">
        <title>Resources to Facilitate Use of the Altered Schaedler Flora (ASF) Mouse Model to Study Microbiome Function.</title>
        <authorList>
            <person name="Proctor A."/>
            <person name="Parvinroo S."/>
            <person name="Richie T."/>
            <person name="Jia X."/>
            <person name="Lee S.T.M."/>
            <person name="Karp P.D."/>
            <person name="Paley S."/>
            <person name="Kostic A.D."/>
            <person name="Pierre J.F."/>
            <person name="Wannemuehler M.J."/>
            <person name="Phillips G.J."/>
        </authorList>
    </citation>
    <scope>NUCLEOTIDE SEQUENCE</scope>
    <source>
        <strain evidence="1">ASF457</strain>
    </source>
</reference>
<accession>V2QFQ5</accession>
<dbReference type="OrthoDB" id="9800495at2"/>
<organism evidence="1 2">
    <name type="scientific">Mucispirillum schaedleri ASF457</name>
    <dbReference type="NCBI Taxonomy" id="1379858"/>
    <lineage>
        <taxon>Bacteria</taxon>
        <taxon>Pseudomonadati</taxon>
        <taxon>Deferribacterota</taxon>
        <taxon>Deferribacteres</taxon>
        <taxon>Deferribacterales</taxon>
        <taxon>Mucispirillaceae</taxon>
        <taxon>Mucispirillum</taxon>
    </lineage>
</organism>
<reference evidence="1" key="2">
    <citation type="submission" date="2022-05" db="EMBL/GenBank/DDBJ databases">
        <authorList>
            <person name="Proctor A.L."/>
            <person name="Phillips G.J."/>
            <person name="Wannemuehler M.J."/>
        </authorList>
    </citation>
    <scope>NUCLEOTIDE SEQUENCE</scope>
    <source>
        <strain evidence="1">ASF457</strain>
    </source>
</reference>
<dbReference type="eggNOG" id="COG4933">
    <property type="taxonomic scope" value="Bacteria"/>
</dbReference>
<dbReference type="Gene3D" id="2.30.130.30">
    <property type="entry name" value="Hypothetical protein"/>
    <property type="match status" value="1"/>
</dbReference>
<reference evidence="1" key="1">
    <citation type="journal article" date="2014" name="Genome Announc.">
        <title>Draft genome sequences of the altered schaedler flora, a defined bacterial community from gnotobiotic mice.</title>
        <authorList>
            <person name="Wannemuehler M.J."/>
            <person name="Overstreet A.M."/>
            <person name="Ward D.V."/>
            <person name="Phillips G.J."/>
        </authorList>
    </citation>
    <scope>NUCLEOTIDE SEQUENCE</scope>
    <source>
        <strain evidence="1">ASF457</strain>
    </source>
</reference>
<evidence type="ECO:0000313" key="2">
    <source>
        <dbReference type="Proteomes" id="UP000017429"/>
    </source>
</evidence>
<dbReference type="InterPro" id="IPR015947">
    <property type="entry name" value="PUA-like_sf"/>
</dbReference>
<dbReference type="AlphaFoldDB" id="V2QFQ5"/>
<proteinExistence type="predicted"/>
<sequence length="124" mass="14854">MKVLLSIKPKFVESIIKGNKKYEYRKAIFKKNVDTVVIYKTTPFCKIIGEFEIDGILYDTPENIWQITQEFAGITQDYFDKYFYNRKIAYAIKIGNIKQYELEPKDIIKQFKAPQSFMYWDVEH</sequence>
<dbReference type="RefSeq" id="WP_023275907.1">
    <property type="nucleotide sequence ID" value="NZ_CP097562.1"/>
</dbReference>